<feature type="region of interest" description="Disordered" evidence="1">
    <location>
        <begin position="341"/>
        <end position="487"/>
    </location>
</feature>
<feature type="compositionally biased region" description="Low complexity" evidence="1">
    <location>
        <begin position="295"/>
        <end position="316"/>
    </location>
</feature>
<feature type="compositionally biased region" description="Polar residues" evidence="1">
    <location>
        <begin position="347"/>
        <end position="359"/>
    </location>
</feature>
<feature type="compositionally biased region" description="Polar residues" evidence="1">
    <location>
        <begin position="390"/>
        <end position="405"/>
    </location>
</feature>
<comment type="caution">
    <text evidence="2">The sequence shown here is derived from an EMBL/GenBank/DDBJ whole genome shotgun (WGS) entry which is preliminary data.</text>
</comment>
<dbReference type="Proteomes" id="UP000759537">
    <property type="component" value="Unassembled WGS sequence"/>
</dbReference>
<reference evidence="2" key="1">
    <citation type="submission" date="2019-10" db="EMBL/GenBank/DDBJ databases">
        <authorList>
            <consortium name="DOE Joint Genome Institute"/>
            <person name="Kuo A."/>
            <person name="Miyauchi S."/>
            <person name="Kiss E."/>
            <person name="Drula E."/>
            <person name="Kohler A."/>
            <person name="Sanchez-Garcia M."/>
            <person name="Andreopoulos B."/>
            <person name="Barry K.W."/>
            <person name="Bonito G."/>
            <person name="Buee M."/>
            <person name="Carver A."/>
            <person name="Chen C."/>
            <person name="Cichocki N."/>
            <person name="Clum A."/>
            <person name="Culley D."/>
            <person name="Crous P.W."/>
            <person name="Fauchery L."/>
            <person name="Girlanda M."/>
            <person name="Hayes R."/>
            <person name="Keri Z."/>
            <person name="LaButti K."/>
            <person name="Lipzen A."/>
            <person name="Lombard V."/>
            <person name="Magnuson J."/>
            <person name="Maillard F."/>
            <person name="Morin E."/>
            <person name="Murat C."/>
            <person name="Nolan M."/>
            <person name="Ohm R."/>
            <person name="Pangilinan J."/>
            <person name="Pereira M."/>
            <person name="Perotto S."/>
            <person name="Peter M."/>
            <person name="Riley R."/>
            <person name="Sitrit Y."/>
            <person name="Stielow B."/>
            <person name="Szollosi G."/>
            <person name="Zifcakova L."/>
            <person name="Stursova M."/>
            <person name="Spatafora J.W."/>
            <person name="Tedersoo L."/>
            <person name="Vaario L.-M."/>
            <person name="Yamada A."/>
            <person name="Yan M."/>
            <person name="Wang P."/>
            <person name="Xu J."/>
            <person name="Bruns T."/>
            <person name="Baldrian P."/>
            <person name="Vilgalys R."/>
            <person name="Henrissat B."/>
            <person name="Grigoriev I.V."/>
            <person name="Hibbett D."/>
            <person name="Nagy L.G."/>
            <person name="Martin F.M."/>
        </authorList>
    </citation>
    <scope>NUCLEOTIDE SEQUENCE</scope>
    <source>
        <strain evidence="2">Prilba</strain>
    </source>
</reference>
<organism evidence="2 3">
    <name type="scientific">Russula ochroleuca</name>
    <dbReference type="NCBI Taxonomy" id="152965"/>
    <lineage>
        <taxon>Eukaryota</taxon>
        <taxon>Fungi</taxon>
        <taxon>Dikarya</taxon>
        <taxon>Basidiomycota</taxon>
        <taxon>Agaricomycotina</taxon>
        <taxon>Agaricomycetes</taxon>
        <taxon>Russulales</taxon>
        <taxon>Russulaceae</taxon>
        <taxon>Russula</taxon>
    </lineage>
</organism>
<gene>
    <name evidence="2" type="ORF">DFH94DRAFT_857520</name>
</gene>
<feature type="compositionally biased region" description="Pro residues" evidence="1">
    <location>
        <begin position="505"/>
        <end position="514"/>
    </location>
</feature>
<evidence type="ECO:0000256" key="1">
    <source>
        <dbReference type="SAM" id="MobiDB-lite"/>
    </source>
</evidence>
<evidence type="ECO:0000313" key="2">
    <source>
        <dbReference type="EMBL" id="KAF8466094.1"/>
    </source>
</evidence>
<proteinExistence type="predicted"/>
<sequence length="644" mass="69580">MATARTASSAKSHLFDGLSFVKYMKNIGRLYRKQAMELISICRTFAQAQEQTLYPNVDLRRVLEVVDDALCSVAEAQKKTSKDVESVDEKFRKAIHELKVYEEKHHSNSKVVEGRMEDAQKKDKVSSTTLNRLKEKFRPMKEEPTNTVEFHIHKSLPDKRPTIVKQVLSKTSGLKEILWNFSHFRGEKRLTLKQNPHFYEVLPTLPDAYEGRFRRDPTETFDLEQINVLTDNSGLTGRFFLETAKETRAFGNVWVPKHAIIFKDVCGKLEGESIVGAAIQDAPNLWWFEEPPLSPTSQSPDRSSPSSTTTSTTSPTLLNGNWTDPIRRMLSSLDFNIRISAKPPANSGPSHSAPSSPITPSFPSGSVGSPSQSRPPTIEIPRAPRRASTGPDSPSSYRTAQSTPLSPQPPAPELSSVLSAPASPEPSPILLAHPTLTPASNTAAPAHATTLQSPSEPSPRSPAPLSPSPEPHPISSPRPTGTPAPITATPALATLQSSPAVAMPLPGPAEPAPTCPISSGEASQGEGIISGDPIHPQALVDPTSGPNVNIISPWTVIDPTMPHTDCSEALVAGHVPSRLPDPSFVPLTAPTAVTTGVTTAATSFVPTPVTIVIPTAPPPKQKRSWFQFSFQKCIDVVKNGLRVG</sequence>
<accession>A0A9P5JW02</accession>
<dbReference type="EMBL" id="WHVB01000043">
    <property type="protein sequence ID" value="KAF8466094.1"/>
    <property type="molecule type" value="Genomic_DNA"/>
</dbReference>
<keyword evidence="3" id="KW-1185">Reference proteome</keyword>
<feature type="region of interest" description="Disordered" evidence="1">
    <location>
        <begin position="289"/>
        <end position="323"/>
    </location>
</feature>
<reference evidence="2" key="2">
    <citation type="journal article" date="2020" name="Nat. Commun.">
        <title>Large-scale genome sequencing of mycorrhizal fungi provides insights into the early evolution of symbiotic traits.</title>
        <authorList>
            <person name="Miyauchi S."/>
            <person name="Kiss E."/>
            <person name="Kuo A."/>
            <person name="Drula E."/>
            <person name="Kohler A."/>
            <person name="Sanchez-Garcia M."/>
            <person name="Morin E."/>
            <person name="Andreopoulos B."/>
            <person name="Barry K.W."/>
            <person name="Bonito G."/>
            <person name="Buee M."/>
            <person name="Carver A."/>
            <person name="Chen C."/>
            <person name="Cichocki N."/>
            <person name="Clum A."/>
            <person name="Culley D."/>
            <person name="Crous P.W."/>
            <person name="Fauchery L."/>
            <person name="Girlanda M."/>
            <person name="Hayes R.D."/>
            <person name="Keri Z."/>
            <person name="LaButti K."/>
            <person name="Lipzen A."/>
            <person name="Lombard V."/>
            <person name="Magnuson J."/>
            <person name="Maillard F."/>
            <person name="Murat C."/>
            <person name="Nolan M."/>
            <person name="Ohm R.A."/>
            <person name="Pangilinan J."/>
            <person name="Pereira M.F."/>
            <person name="Perotto S."/>
            <person name="Peter M."/>
            <person name="Pfister S."/>
            <person name="Riley R."/>
            <person name="Sitrit Y."/>
            <person name="Stielow J.B."/>
            <person name="Szollosi G."/>
            <person name="Zifcakova L."/>
            <person name="Stursova M."/>
            <person name="Spatafora J.W."/>
            <person name="Tedersoo L."/>
            <person name="Vaario L.M."/>
            <person name="Yamada A."/>
            <person name="Yan M."/>
            <person name="Wang P."/>
            <person name="Xu J."/>
            <person name="Bruns T."/>
            <person name="Baldrian P."/>
            <person name="Vilgalys R."/>
            <person name="Dunand C."/>
            <person name="Henrissat B."/>
            <person name="Grigoriev I.V."/>
            <person name="Hibbett D."/>
            <person name="Nagy L.G."/>
            <person name="Martin F.M."/>
        </authorList>
    </citation>
    <scope>NUCLEOTIDE SEQUENCE</scope>
    <source>
        <strain evidence="2">Prilba</strain>
    </source>
</reference>
<dbReference type="OrthoDB" id="3258581at2759"/>
<protein>
    <submittedName>
        <fullName evidence="2">Uncharacterized protein</fullName>
    </submittedName>
</protein>
<feature type="region of interest" description="Disordered" evidence="1">
    <location>
        <begin position="500"/>
        <end position="542"/>
    </location>
</feature>
<feature type="compositionally biased region" description="Pro residues" evidence="1">
    <location>
        <begin position="456"/>
        <end position="482"/>
    </location>
</feature>
<name>A0A9P5JW02_9AGAM</name>
<dbReference type="AlphaFoldDB" id="A0A9P5JW02"/>
<feature type="compositionally biased region" description="Low complexity" evidence="1">
    <location>
        <begin position="361"/>
        <end position="376"/>
    </location>
</feature>
<evidence type="ECO:0000313" key="3">
    <source>
        <dbReference type="Proteomes" id="UP000759537"/>
    </source>
</evidence>